<feature type="domain" description="Peptidase M10 serralysin C-terminal" evidence="6">
    <location>
        <begin position="50"/>
        <end position="119"/>
    </location>
</feature>
<dbReference type="InterPro" id="IPR001343">
    <property type="entry name" value="Hemolysn_Ca-bd"/>
</dbReference>
<dbReference type="PROSITE" id="PS00330">
    <property type="entry name" value="HEMOLYSIN_CALCIUM"/>
    <property type="match status" value="1"/>
</dbReference>
<keyword evidence="3" id="KW-0964">Secreted</keyword>
<dbReference type="SUPFAM" id="SSF51120">
    <property type="entry name" value="beta-Roll"/>
    <property type="match status" value="2"/>
</dbReference>
<organism evidence="7 8">
    <name type="scientific">Shimia isoporae</name>
    <dbReference type="NCBI Taxonomy" id="647720"/>
    <lineage>
        <taxon>Bacteria</taxon>
        <taxon>Pseudomonadati</taxon>
        <taxon>Pseudomonadota</taxon>
        <taxon>Alphaproteobacteria</taxon>
        <taxon>Rhodobacterales</taxon>
        <taxon>Roseobacteraceae</taxon>
    </lineage>
</organism>
<keyword evidence="8" id="KW-1185">Reference proteome</keyword>
<dbReference type="EMBL" id="SMGR01000004">
    <property type="protein sequence ID" value="TCK99840.1"/>
    <property type="molecule type" value="Genomic_DNA"/>
</dbReference>
<evidence type="ECO:0000259" key="6">
    <source>
        <dbReference type="Pfam" id="PF08548"/>
    </source>
</evidence>
<dbReference type="GO" id="GO:0005615">
    <property type="term" value="C:extracellular space"/>
    <property type="evidence" value="ECO:0007669"/>
    <property type="project" value="InterPro"/>
</dbReference>
<evidence type="ECO:0000256" key="5">
    <source>
        <dbReference type="SAM" id="MobiDB-lite"/>
    </source>
</evidence>
<accession>A0A4R1N8G9</accession>
<dbReference type="InterPro" id="IPR050557">
    <property type="entry name" value="RTX_toxin/Mannuronan_C5-epim"/>
</dbReference>
<proteinExistence type="predicted"/>
<sequence length="220" mass="22309">MFAGSSAETGITQLTLAVSNLGEVKSAQSGYLAGTENDDLLVLSENGSIHGGGGNDIIMDGDGENSLSGGSGSDVFVLGSDGSHDVISDFQVGIDRLDLTSMPGLYSFSRLAVTFNYSGARITYGNETLDILSNGVALSLEALKSAMVEDIHRPPLIVETDPQDPVSHDEAIDGTSGNDVLSGGLGRDTISGYEGADTLLGGADNDVLLGGAGSDHLAGG</sequence>
<dbReference type="InterPro" id="IPR011049">
    <property type="entry name" value="Serralysin-like_metalloprot_C"/>
</dbReference>
<dbReference type="Gene3D" id="2.150.10.10">
    <property type="entry name" value="Serralysin-like metalloprotease, C-terminal"/>
    <property type="match status" value="1"/>
</dbReference>
<evidence type="ECO:0000256" key="4">
    <source>
        <dbReference type="ARBA" id="ARBA00022737"/>
    </source>
</evidence>
<feature type="region of interest" description="Disordered" evidence="5">
    <location>
        <begin position="157"/>
        <end position="180"/>
    </location>
</feature>
<keyword evidence="4" id="KW-0677">Repeat</keyword>
<name>A0A4R1N8G9_9RHOB</name>
<reference evidence="7 8" key="1">
    <citation type="submission" date="2019-03" db="EMBL/GenBank/DDBJ databases">
        <title>Genomic Encyclopedia of Archaeal and Bacterial Type Strains, Phase II (KMG-II): from individual species to whole genera.</title>
        <authorList>
            <person name="Goeker M."/>
        </authorList>
    </citation>
    <scope>NUCLEOTIDE SEQUENCE [LARGE SCALE GENOMIC DNA]</scope>
    <source>
        <strain evidence="7 8">DSM 26433</strain>
    </source>
</reference>
<evidence type="ECO:0000313" key="8">
    <source>
        <dbReference type="Proteomes" id="UP000295673"/>
    </source>
</evidence>
<evidence type="ECO:0000256" key="1">
    <source>
        <dbReference type="ARBA" id="ARBA00001913"/>
    </source>
</evidence>
<comment type="caution">
    <text evidence="7">The sequence shown here is derived from an EMBL/GenBank/DDBJ whole genome shotgun (WGS) entry which is preliminary data.</text>
</comment>
<comment type="subcellular location">
    <subcellularLocation>
        <location evidence="2">Secreted</location>
    </subcellularLocation>
</comment>
<evidence type="ECO:0000256" key="3">
    <source>
        <dbReference type="ARBA" id="ARBA00022525"/>
    </source>
</evidence>
<dbReference type="PANTHER" id="PTHR38340:SF1">
    <property type="entry name" value="S-LAYER PROTEIN"/>
    <property type="match status" value="1"/>
</dbReference>
<dbReference type="InterPro" id="IPR013858">
    <property type="entry name" value="Peptidase_M10B_C"/>
</dbReference>
<dbReference type="GO" id="GO:0005509">
    <property type="term" value="F:calcium ion binding"/>
    <property type="evidence" value="ECO:0007669"/>
    <property type="project" value="InterPro"/>
</dbReference>
<evidence type="ECO:0000313" key="7">
    <source>
        <dbReference type="EMBL" id="TCK99840.1"/>
    </source>
</evidence>
<dbReference type="Pfam" id="PF00353">
    <property type="entry name" value="HemolysinCabind"/>
    <property type="match status" value="2"/>
</dbReference>
<dbReference type="PANTHER" id="PTHR38340">
    <property type="entry name" value="S-LAYER PROTEIN"/>
    <property type="match status" value="1"/>
</dbReference>
<dbReference type="InterPro" id="IPR018511">
    <property type="entry name" value="Hemolysin-typ_Ca-bd_CS"/>
</dbReference>
<gene>
    <name evidence="7" type="ORF">BXY66_3544</name>
</gene>
<dbReference type="AlphaFoldDB" id="A0A4R1N8G9"/>
<protein>
    <submittedName>
        <fullName evidence="7">Hemolysin type calcium-binding protein</fullName>
    </submittedName>
</protein>
<comment type="cofactor">
    <cofactor evidence="1">
        <name>Ca(2+)</name>
        <dbReference type="ChEBI" id="CHEBI:29108"/>
    </cofactor>
</comment>
<evidence type="ECO:0000256" key="2">
    <source>
        <dbReference type="ARBA" id="ARBA00004613"/>
    </source>
</evidence>
<dbReference type="Proteomes" id="UP000295673">
    <property type="component" value="Unassembled WGS sequence"/>
</dbReference>
<dbReference type="PRINTS" id="PR00313">
    <property type="entry name" value="CABNDNGRPT"/>
</dbReference>
<dbReference type="Pfam" id="PF08548">
    <property type="entry name" value="Peptidase_M10_C"/>
    <property type="match status" value="1"/>
</dbReference>